<dbReference type="AlphaFoldDB" id="E0NHZ6"/>
<dbReference type="HOGENOM" id="CLU_2451945_0_0_9"/>
<accession>E0NHZ6</accession>
<keyword evidence="1" id="KW-0812">Transmembrane</keyword>
<protein>
    <submittedName>
        <fullName evidence="2">Uncharacterized protein</fullName>
    </submittedName>
</protein>
<proteinExistence type="predicted"/>
<evidence type="ECO:0000313" key="2">
    <source>
        <dbReference type="EMBL" id="EFL94759.1"/>
    </source>
</evidence>
<evidence type="ECO:0000256" key="1">
    <source>
        <dbReference type="SAM" id="Phobius"/>
    </source>
</evidence>
<organism evidence="2 3">
    <name type="scientific">Pediococcus acidilactici DSM 20284</name>
    <dbReference type="NCBI Taxonomy" id="862514"/>
    <lineage>
        <taxon>Bacteria</taxon>
        <taxon>Bacillati</taxon>
        <taxon>Bacillota</taxon>
        <taxon>Bacilli</taxon>
        <taxon>Lactobacillales</taxon>
        <taxon>Lactobacillaceae</taxon>
        <taxon>Pediococcus</taxon>
        <taxon>Pediococcus acidilactici group</taxon>
    </lineage>
</organism>
<dbReference type="EMBL" id="AEEG01000009">
    <property type="protein sequence ID" value="EFL94759.1"/>
    <property type="molecule type" value="Genomic_DNA"/>
</dbReference>
<name>E0NHZ6_PEDAC</name>
<dbReference type="Proteomes" id="UP000004470">
    <property type="component" value="Unassembled WGS sequence"/>
</dbReference>
<keyword evidence="3" id="KW-1185">Reference proteome</keyword>
<reference evidence="2" key="1">
    <citation type="submission" date="2010-07" db="EMBL/GenBank/DDBJ databases">
        <authorList>
            <person name="Muzny D."/>
            <person name="Qin X."/>
            <person name="Deng J."/>
            <person name="Jiang H."/>
            <person name="Liu Y."/>
            <person name="Qu J."/>
            <person name="Song X.-Z."/>
            <person name="Zhang L."/>
            <person name="Thornton R."/>
            <person name="Coyle M."/>
            <person name="Francisco L."/>
            <person name="Jackson L."/>
            <person name="Javaid M."/>
            <person name="Korchina V."/>
            <person name="Kovar C."/>
            <person name="Mata R."/>
            <person name="Mathew T."/>
            <person name="Ngo R."/>
            <person name="Nguyen L."/>
            <person name="Nguyen N."/>
            <person name="Okwuonu G."/>
            <person name="Ongeri F."/>
            <person name="Pham C."/>
            <person name="Simmons D."/>
            <person name="Wilczek-Boney K."/>
            <person name="Hale W."/>
            <person name="Jakkamsetti A."/>
            <person name="Pham P."/>
            <person name="Ruth R."/>
            <person name="San Lucas F."/>
            <person name="Warren J."/>
            <person name="Zhang J."/>
            <person name="Zhao Z."/>
            <person name="Zhou C."/>
            <person name="Zhu D."/>
            <person name="Lee S."/>
            <person name="Bess C."/>
            <person name="Blankenburg K."/>
            <person name="Forbes L."/>
            <person name="Fu Q."/>
            <person name="Gubbala S."/>
            <person name="Hirani K."/>
            <person name="Jayaseelan J.C."/>
            <person name="Lara F."/>
            <person name="Munidasa M."/>
            <person name="Palculict T."/>
            <person name="Patil S."/>
            <person name="Pu L.-L."/>
            <person name="Saada N."/>
            <person name="Tang L."/>
            <person name="Weissenberger G."/>
            <person name="Zhu Y."/>
            <person name="Hemphill L."/>
            <person name="Shang Y."/>
            <person name="Youmans B."/>
            <person name="Ayvaz T."/>
            <person name="Ross M."/>
            <person name="Santibanez J."/>
            <person name="Aqrawi P."/>
            <person name="Gross S."/>
            <person name="Joshi V."/>
            <person name="Fowler G."/>
            <person name="Nazareth L."/>
            <person name="Reid J."/>
            <person name="Worley K."/>
            <person name="Petrosino J."/>
            <person name="Highlander S."/>
            <person name="Gibbs R."/>
        </authorList>
    </citation>
    <scope>NUCLEOTIDE SEQUENCE [LARGE SCALE GENOMIC DNA]</scope>
    <source>
        <strain evidence="2">DSM 20284</strain>
    </source>
</reference>
<feature type="transmembrane region" description="Helical" evidence="1">
    <location>
        <begin position="12"/>
        <end position="33"/>
    </location>
</feature>
<sequence>MLKYFPETEYYIMVSFVLLLAICLILATVYVTWLKNDRNLHLDWHSPLLIPKVFGFGVTFNPNNFFGLSMIIIIILLILLPLIQSLHLF</sequence>
<keyword evidence="1" id="KW-0472">Membrane</keyword>
<keyword evidence="1" id="KW-1133">Transmembrane helix</keyword>
<evidence type="ECO:0000313" key="3">
    <source>
        <dbReference type="Proteomes" id="UP000004470"/>
    </source>
</evidence>
<comment type="caution">
    <text evidence="2">The sequence shown here is derived from an EMBL/GenBank/DDBJ whole genome shotgun (WGS) entry which is preliminary data.</text>
</comment>
<feature type="transmembrane region" description="Helical" evidence="1">
    <location>
        <begin position="65"/>
        <end position="83"/>
    </location>
</feature>
<gene>
    <name evidence="2" type="ORF">HMPREF0623_1627</name>
</gene>